<evidence type="ECO:0000256" key="4">
    <source>
        <dbReference type="ARBA" id="ARBA00022737"/>
    </source>
</evidence>
<proteinExistence type="predicted"/>
<dbReference type="InterPro" id="IPR013783">
    <property type="entry name" value="Ig-like_fold"/>
</dbReference>
<evidence type="ECO:0000313" key="10">
    <source>
        <dbReference type="Proteomes" id="UP000005408"/>
    </source>
</evidence>
<evidence type="ECO:0000256" key="2">
    <source>
        <dbReference type="ARBA" id="ARBA00022475"/>
    </source>
</evidence>
<dbReference type="Gene3D" id="2.60.40.420">
    <property type="entry name" value="Cupredoxins - blue copper proteins"/>
    <property type="match status" value="1"/>
</dbReference>
<feature type="domain" description="G8" evidence="7">
    <location>
        <begin position="2072"/>
        <end position="2192"/>
    </location>
</feature>
<dbReference type="InterPro" id="IPR014756">
    <property type="entry name" value="Ig_E-set"/>
</dbReference>
<evidence type="ECO:0000256" key="5">
    <source>
        <dbReference type="ARBA" id="ARBA00023180"/>
    </source>
</evidence>
<keyword evidence="6" id="KW-1133">Transmembrane helix</keyword>
<organism evidence="9 10">
    <name type="scientific">Magallana gigas</name>
    <name type="common">Pacific oyster</name>
    <name type="synonym">Crassostrea gigas</name>
    <dbReference type="NCBI Taxonomy" id="29159"/>
    <lineage>
        <taxon>Eukaryota</taxon>
        <taxon>Metazoa</taxon>
        <taxon>Spiralia</taxon>
        <taxon>Lophotrochozoa</taxon>
        <taxon>Mollusca</taxon>
        <taxon>Bivalvia</taxon>
        <taxon>Autobranchia</taxon>
        <taxon>Pteriomorphia</taxon>
        <taxon>Ostreida</taxon>
        <taxon>Ostreoidea</taxon>
        <taxon>Ostreidae</taxon>
        <taxon>Magallana</taxon>
    </lineage>
</organism>
<evidence type="ECO:0000259" key="7">
    <source>
        <dbReference type="PROSITE" id="PS51484"/>
    </source>
</evidence>
<dbReference type="SUPFAM" id="SSF49503">
    <property type="entry name" value="Cupredoxins"/>
    <property type="match status" value="1"/>
</dbReference>
<protein>
    <recommendedName>
        <fullName evidence="11">Fibrocystin-L</fullName>
    </recommendedName>
</protein>
<feature type="domain" description="PA14" evidence="8">
    <location>
        <begin position="285"/>
        <end position="440"/>
    </location>
</feature>
<dbReference type="InterPro" id="IPR019316">
    <property type="entry name" value="G8_domain"/>
</dbReference>
<evidence type="ECO:0000256" key="1">
    <source>
        <dbReference type="ARBA" id="ARBA00004236"/>
    </source>
</evidence>
<dbReference type="GO" id="GO:0005886">
    <property type="term" value="C:plasma membrane"/>
    <property type="evidence" value="ECO:0007669"/>
    <property type="project" value="UniProtKB-SubCell"/>
</dbReference>
<feature type="domain" description="G8" evidence="7">
    <location>
        <begin position="2922"/>
        <end position="3054"/>
    </location>
</feature>
<dbReference type="PANTHER" id="PTHR46769:SF2">
    <property type="entry name" value="FIBROCYSTIN-L ISOFORM 2 PRECURSOR-RELATED"/>
    <property type="match status" value="1"/>
</dbReference>
<dbReference type="PROSITE" id="PS51820">
    <property type="entry name" value="PA14"/>
    <property type="match status" value="1"/>
</dbReference>
<dbReference type="SMART" id="SM00429">
    <property type="entry name" value="IPT"/>
    <property type="match status" value="10"/>
</dbReference>
<dbReference type="CDD" id="cd00603">
    <property type="entry name" value="IPT_PCSR"/>
    <property type="match status" value="9"/>
</dbReference>
<dbReference type="SMART" id="SM01225">
    <property type="entry name" value="G8"/>
    <property type="match status" value="2"/>
</dbReference>
<keyword evidence="10" id="KW-1185">Reference proteome</keyword>
<comment type="subcellular location">
    <subcellularLocation>
        <location evidence="1">Cell membrane</location>
    </subcellularLocation>
</comment>
<evidence type="ECO:0000259" key="8">
    <source>
        <dbReference type="PROSITE" id="PS51820"/>
    </source>
</evidence>
<dbReference type="PANTHER" id="PTHR46769">
    <property type="entry name" value="POLYCYSTIC KIDNEY AND HEPATIC DISEASE 1 (AUTOSOMAL RECESSIVE)-LIKE 1"/>
    <property type="match status" value="1"/>
</dbReference>
<dbReference type="FunFam" id="2.60.40.10:FF:001292">
    <property type="entry name" value="PKHD1 like 1"/>
    <property type="match status" value="1"/>
</dbReference>
<keyword evidence="3" id="KW-0732">Signal</keyword>
<dbReference type="InterPro" id="IPR052387">
    <property type="entry name" value="Fibrocystin"/>
</dbReference>
<sequence>MLISGTGFSQNKLSEGNEVQLVSLETSYDCPVSKDGTMESMIMCYTVPGMKEGVYYVRVIVDGVPIPDENMCQPEGPYSDKCLFEVRTQNTPYIQSVSPTSFSPGPESVIALGGMIFTDRYGTNVAASSNGKEETVNRVYAGPLTCELRKTNDELYGLQLDSPSSNKGQMKCRYQGTYIGNSNASFIIGDGPYGRSCRQLDTLLVSINKQIYQFQTFPEITGVTPSSGSTDGGTDLTIAGNYFTGTMENTEVYIGGEECEITSLTSTEIQCTSPPQPAELPTHFCGNRGLLLEVWTSGTKLYTELADIETLTSSDTGYSEQQIGQSSFSHPETNYVSRTRGSFIAPYSGEYLFMIKSADASSLRLSTDGDPANKVEIAKCESTCPEYGSSPSQTSGRVVLTESQKYYMEVLHSYGSSGSPLVQVAARYFDTELTNQSTGIVNMEHQLVKVTSTVVREVQRVKIETWPLWSLHRALHLYIYKRRFKRAFENLPWYMNVGDTVGVQITHSTTSEVKVTIEIQFFTDRGDIPTLEFLQADGSQGEKLDIQIRETVKGIPAQYTFAMQMEGIISPLINDINAVIPKIDEMFTTRCPKFLGQTGFFHQSFETNGGNSGGEWMNDREAFCGRGLVKNPTYLYLDNGGFYLQGTVNTICFGYHGAIQDTLTFKYTYMDETMTLIENNYKSFTISIGEESDEWKYTCFDILSALSSFKSNGQSFKIQYIKLSRAGDVFVDEVYIGQGPSTLDQENVNLLRMKPVMPNGHRIHYTQGIDTSVPPVYSVDITFFPLECGHDFPLLSVVPEQTNNMKVEVERMSAASPPVTGTFTLTFEGQESVAISPSVTGEELKEILMTSVPNMGEVYTYRHGDCANFDLSIAFLSRPGDLETIQFSSQLSGNEVSMTVETVADGSLNLDPIQGDMLCSYSSSPQVTVFVNDIPARCSASSPSTGCSFNWDPSSTPIINSCSTSGSDVVITGSGFSASVEDVTVKIKNADCTVIAASETEITCTPSPQTPAGNRKINVYIAGKGKAALADGASCRFFSTLKPIVSVTPSSCSVGGRCLMTITGGVFSADVSITMNNNVCEIKEFNNDVIKCMAPKSTVVGSAELKVMVEDQSETSTVNYVTSPFVDEASITLTEEIIDEALVHRLVFGGSNWVDANTVKLFIDGNEVTPITVTGTFNLEATFDLLPSGTYSLELQTEEGNAVDSGGNIPSITVQERQITNVYPATGSLRGGTKLIVSGQGFNTLAPVNKVKVGSHDCLVKSSTPSELTCQIADTGRTHLVTNDGIHPSFRISGYAWEPKNLQVNVGDTVEWRWKFAQFITGMKVRVVQVKGLLSQEEEEGGFNSGPATSEGGYQFQFLVPGTYHYWSDFVDFYMTTHFSGVVEVLGVESYSAEVNVMLNDIEFTHVKPDTADPSPAGTCPGTIGDLGFCTTPTPPAGDPNKHTFGFWNCATPTVTQISPREGTTFDIIEIKGQGVDVNTCELEVKFGEDMCTVQGIGGSGFFCTVDSGNNPTVGVLQEISVLIKNRGYALIDIEKRLDRSFALLPAISTLSPLSGSTAGGTFVTISGTGFPEEEDKVIVSIGGYICHVESSSSTEITCISSAQTVGSKDVEVTVITATGSEIMAVCKHTSGSCTFLYSSTATPEVTNVTPDAITGTTETTLTLTGSNLKSLVEGATVKVGGQQCAVQSQSVDTITCTITNLPLGLNDVSVDVAGFGSALSSLTVTSPAAISSVTPVFGSVYGGTTITFMGNGFTSDATVSIGGVACEVKSASLSEMKCITGAKVAGSYPVNVQVGSVSYPQQNYEYQQGISPEVTSITPSTGGHGETVTIAGQNFVSPSKVTIGEAECTVVSETTVQIVCTTTPHAVGSQNVLVESQHGISNDDVQYEYVLRVTSFNPTSGSIFGGQDMNIDGAGFDENVEVRICDEICPVDYNSLTASSLVCKVPPSSDGTAKACDVKVSSGTVLKTAGTYNYDPSMTPSMTGLNPTRGGTGGGSSLTISGTGFGTDEGSVLIDGSTCSIDSWTENTITCTTDTHEETGTYKVMVLVPNKGMADSGSLEFTYIDVWSSPWTWGGGSIPLEGELVVIREGHTVLLDVDTPILNTLLIDGGSLIFDEKDLELQAHKILITKGGKLQVGTESEPFSWRAFITLHGHVRSKELPVYGTKMIGVRNGSLELHGKKIVTSWTRLENTANAGATEIVLTHPVDWVAGDVVVIATTNHRHRQQETEQHTIASVSADKRTMTLEQPLTYSHLGVTGNYGGQDIEFRAEVGLLSRTITFRGTVDDQWNDPIEQCPDGFDTGEFAVRSCFNGLFGEEIGVDQFGAHILLHAPQPDSGSVHAHIEYVEFHYVGQAFRLGRYPVHFHLNGDMTGSYVRGCSFHQSFNRAVNIHGTHNVVVEYNVAYNIMGGAMFLEDGVETGNTFQYNLMLFVIASSSLQNDDNSPAAFWVTNPNNIVQHNAVAGGTHFGFWYRMHEHPSGPSFTTSICPQKVPIGIFLNNTVHSNGWFGLWVFQKYTPRAGGSCGSSTPEEALFSDLTAWNCEKGAEIVDGGSVRLRNFVLVNNKLSGYEGKMVLEGSQVIENALIVGHASELTLEEQGCTRDGIKLPYGYGFHVKNVKFVNFDKDGCAAFGVTRITGTCSVNCGGYSYTTEGLTFVNSPNRGQFFWAWEALITDLDGSLTTDGPSPAAAGKTVLPSTGTLPSTCTAIDSLSKGSAPAVACPSELKYHRFTFNGVPKSLEGKDAVFTNAHGSSTQPYRSKAVTHKKGWLIVFLDGMEYTMDFTDNPGHTNFTYNGRMDNFETKDEYVIVKQIIQQEPSRLFIDWSSGHIPKPETAIDVATSNHGHWEYSQPQMELKYLVRGYNPSSVGSTTNRNIGMKFNVYKCFFEDCKPPPDPNTVPPEEERPDDAVFWSVKETWSDAEEGWGGYKGEGLYDLPVDGDSVKIPKDKWVVADTTLPQMEKLILYGVLELDDDGGSRDFELRCKYIIIRGGRLIIGWPDKPFLANALVILEGDRQTEYFEQDSGPTIGAKVLAAFGGVDMHGIQKGDTWTRLAQTANPGDMQITLESAVEWMVGDEIIIAPTGYKPEEVERFTIAAVSVDTMTITLDSPLQYKHIAHTHTAGSKTLTMAAEVGRLTRNIRFEGAAYPDMLREAFGARIMVSRIVENGQLYIGYARLSNVEFRYTGQEGWVERGDARTSLAFADAGTVNPIKPSYVKHCSFHKSFAPAITVHGTNNLPIEWNIMADSVWFALETTSSSTLISHNFVTNVRWDGCFNGRFENLNVRYNGAFNLNKATNLVLEYNAVGGAQRVGYNILGEECGVTTVWKDNVAHTTLVGVASFQQMTVIPEGMDCIQINNFHVWKNLDYGIYYNNLESSVIEGIKAADNGVNIFQFIIGPAAVQHQYENKFAEVFDSLIVGTSDAFDCSTDVPNTNDCNIKLSKQSRSHSPRRLGITMATFSSGGNKAPEKPFAGIKAYQAIGGRGYLSDVTFSKFSDRCSTGRDMVIAPNFQSDDGNHRMEVSTLTFVDVDEESKIFYPRSNLGLINPSDCVDMSCDAKIKALLVDTDGSFLGQAGSVIPQSEYQWNGDPAYMLGDYRVPKEMQVTPDGERISMDTLAPHKGIIRDDTCTYVTEWQAYKCPSFKHYTLTIESMDKDTETRRISPVAILGDGYLDLINGPQDHGWCSGYTCRKRLSTFQSIVALNKDYLLHYTGTSPQQSRFMMLDVNENDCIQLSIWYAQPWRLDVYHEDQYILPANARHVGDVGTIVYDPPPVGEPDKFKPSAATCADVSGSNFFDRVAGVLTILIKGLKPVRIVTMDSVIVSLQFPAMSLEEFFGENIIMNIAAFLDIDPKFVRVTDITRESTGDKRKRRAVDENIVGATIEISNPPGTPTDADSLTKDDLEQVSVDLINGIQLTNFSEDINMNSNTSYSISRNIPETDSPEWQQMTSSESGGYLVVQVADHMIFHTDLEPLHEGAPFKIQPKIQVVDQTGEIIKVLGAEENTWKLTATIRDGTGNPDAVLLGTETVQFVNGMATFTDLAISHFGTDYILDFTVTEPDVGEPFVVASEKFTLEGRPIVAVVESKSPVIVERSAATIRLELRDAVTNQIIDDIDWRGHSWEVTAKIGMPELYDENIMDSQTVTFDVNSGQATFDNLLFYTAGVFVVQFNITSTPADYSVELQEIVVVRGISQEEMTTEVSKEIGLKFEADYDSIVGTAYNKYFAAMVLNWVAGTYTDVIPAPKLVYKGSIMVTFDMGGNEGNITSTISNLCMAIQNGTHFTFIGQDLTLSGYMTVDGNKYYGVSCGVISSDDGTDSAMPIIIIVAVVGGLLIVAVIILITCMIYKTKVSPRAKTHDLEQVLQNEKSFNSVRSYKQHPPNSTTLTGEKRMAADYWKM</sequence>
<dbReference type="InterPro" id="IPR055401">
    <property type="entry name" value="CEMIP_beta-hel_dom"/>
</dbReference>
<dbReference type="Pfam" id="PF01833">
    <property type="entry name" value="TIG"/>
    <property type="match status" value="10"/>
</dbReference>
<keyword evidence="4" id="KW-0677">Repeat</keyword>
<dbReference type="SUPFAM" id="SSF81296">
    <property type="entry name" value="E set domains"/>
    <property type="match status" value="10"/>
</dbReference>
<evidence type="ECO:0000313" key="9">
    <source>
        <dbReference type="EnsemblMetazoa" id="G26991.1:cds"/>
    </source>
</evidence>
<dbReference type="Gene3D" id="2.60.40.10">
    <property type="entry name" value="Immunoglobulins"/>
    <property type="match status" value="11"/>
</dbReference>
<dbReference type="InterPro" id="IPR011050">
    <property type="entry name" value="Pectin_lyase_fold/virulence"/>
</dbReference>
<dbReference type="Proteomes" id="UP000005408">
    <property type="component" value="Unassembled WGS sequence"/>
</dbReference>
<accession>A0A8W8L9E5</accession>
<reference evidence="9" key="1">
    <citation type="submission" date="2022-08" db="UniProtKB">
        <authorList>
            <consortium name="EnsemblMetazoa"/>
        </authorList>
    </citation>
    <scope>IDENTIFICATION</scope>
    <source>
        <strain evidence="9">05x7-T-G4-1.051#20</strain>
    </source>
</reference>
<dbReference type="InterPro" id="IPR037524">
    <property type="entry name" value="PA14/GLEYA"/>
</dbReference>
<name>A0A8W8L9E5_MAGGI</name>
<dbReference type="PROSITE" id="PS51484">
    <property type="entry name" value="G8"/>
    <property type="match status" value="2"/>
</dbReference>
<keyword evidence="2" id="KW-1003">Cell membrane</keyword>
<evidence type="ECO:0008006" key="11">
    <source>
        <dbReference type="Google" id="ProtNLM"/>
    </source>
</evidence>
<dbReference type="Pfam" id="PF24606">
    <property type="entry name" value="CEMIP_beta-hel"/>
    <property type="match status" value="2"/>
</dbReference>
<dbReference type="Pfam" id="PF10162">
    <property type="entry name" value="G8"/>
    <property type="match status" value="2"/>
</dbReference>
<dbReference type="EnsemblMetazoa" id="G26991.1">
    <property type="protein sequence ID" value="G26991.1:cds"/>
    <property type="gene ID" value="G26991"/>
</dbReference>
<dbReference type="SUPFAM" id="SSF51126">
    <property type="entry name" value="Pectin lyase-like"/>
    <property type="match status" value="2"/>
</dbReference>
<feature type="transmembrane region" description="Helical" evidence="6">
    <location>
        <begin position="4319"/>
        <end position="4343"/>
    </location>
</feature>
<keyword evidence="6" id="KW-0812">Transmembrane</keyword>
<dbReference type="InterPro" id="IPR008972">
    <property type="entry name" value="Cupredoxin"/>
</dbReference>
<keyword evidence="6" id="KW-0472">Membrane</keyword>
<dbReference type="InterPro" id="IPR002909">
    <property type="entry name" value="IPT_dom"/>
</dbReference>
<keyword evidence="5" id="KW-0325">Glycoprotein</keyword>
<evidence type="ECO:0000256" key="6">
    <source>
        <dbReference type="SAM" id="Phobius"/>
    </source>
</evidence>
<evidence type="ECO:0000256" key="3">
    <source>
        <dbReference type="ARBA" id="ARBA00022729"/>
    </source>
</evidence>